<keyword evidence="2" id="KW-0813">Transport</keyword>
<keyword evidence="4 6" id="KW-0067">ATP-binding</keyword>
<dbReference type="PROSITE" id="PS00211">
    <property type="entry name" value="ABC_TRANSPORTER_1"/>
    <property type="match status" value="1"/>
</dbReference>
<protein>
    <submittedName>
        <fullName evidence="6">Bacitracin export ATP-binding protein BceA</fullName>
    </submittedName>
</protein>
<dbReference type="SMART" id="SM00382">
    <property type="entry name" value="AAA"/>
    <property type="match status" value="1"/>
</dbReference>
<comment type="caution">
    <text evidence="6">The sequence shown here is derived from an EMBL/GenBank/DDBJ whole genome shotgun (WGS) entry which is preliminary data.</text>
</comment>
<dbReference type="CDD" id="cd03255">
    <property type="entry name" value="ABC_MJ0796_LolCDE_FtsE"/>
    <property type="match status" value="1"/>
</dbReference>
<gene>
    <name evidence="6" type="primary">bceA</name>
    <name evidence="6" type="ORF">CLLU_03180</name>
</gene>
<evidence type="ECO:0000313" key="7">
    <source>
        <dbReference type="Proteomes" id="UP000237798"/>
    </source>
</evidence>
<dbReference type="SUPFAM" id="SSF52540">
    <property type="entry name" value="P-loop containing nucleoside triphosphate hydrolases"/>
    <property type="match status" value="1"/>
</dbReference>
<evidence type="ECO:0000256" key="3">
    <source>
        <dbReference type="ARBA" id="ARBA00022741"/>
    </source>
</evidence>
<dbReference type="InterPro" id="IPR003593">
    <property type="entry name" value="AAA+_ATPase"/>
</dbReference>
<evidence type="ECO:0000259" key="5">
    <source>
        <dbReference type="PROSITE" id="PS50893"/>
    </source>
</evidence>
<dbReference type="InterPro" id="IPR017871">
    <property type="entry name" value="ABC_transporter-like_CS"/>
</dbReference>
<accession>A0A2T0BSI7</accession>
<proteinExistence type="inferred from homology"/>
<dbReference type="GO" id="GO:0016887">
    <property type="term" value="F:ATP hydrolysis activity"/>
    <property type="evidence" value="ECO:0007669"/>
    <property type="project" value="InterPro"/>
</dbReference>
<dbReference type="Pfam" id="PF00005">
    <property type="entry name" value="ABC_tran"/>
    <property type="match status" value="1"/>
</dbReference>
<evidence type="ECO:0000256" key="2">
    <source>
        <dbReference type="ARBA" id="ARBA00022448"/>
    </source>
</evidence>
<dbReference type="InterPro" id="IPR027417">
    <property type="entry name" value="P-loop_NTPase"/>
</dbReference>
<keyword evidence="3" id="KW-0547">Nucleotide-binding</keyword>
<sequence length="233" mass="25283">MLSDKIIIAENLCKDFNVRQDETVPVLRNINLSIASGKMTGIVGPSGSGKSTLLYCLAGLEPVSSGTVQVLEENVAKMSRTQSAKFRRSHLGFVFQSYNLVPSMTVEDNLKLPFTLRGRKYPRAAASQTLQRLNISKLLKKNVTLLSGGEQQRVALARVLIANPQVIFADEPTGALDTESVSHVVSELKKIAAQSDHAVVMVTHSPEVAAQCDGVIQMRDGQIISVNEGQVRI</sequence>
<evidence type="ECO:0000256" key="1">
    <source>
        <dbReference type="ARBA" id="ARBA00005417"/>
    </source>
</evidence>
<name>A0A2T0BSI7_9CLOT</name>
<dbReference type="GO" id="GO:0005524">
    <property type="term" value="F:ATP binding"/>
    <property type="evidence" value="ECO:0007669"/>
    <property type="project" value="UniProtKB-KW"/>
</dbReference>
<keyword evidence="7" id="KW-1185">Reference proteome</keyword>
<comment type="similarity">
    <text evidence="1">Belongs to the ABC transporter superfamily.</text>
</comment>
<dbReference type="GO" id="GO:0022857">
    <property type="term" value="F:transmembrane transporter activity"/>
    <property type="evidence" value="ECO:0007669"/>
    <property type="project" value="UniProtKB-ARBA"/>
</dbReference>
<evidence type="ECO:0000256" key="4">
    <source>
        <dbReference type="ARBA" id="ARBA00022840"/>
    </source>
</evidence>
<dbReference type="PANTHER" id="PTHR42798">
    <property type="entry name" value="LIPOPROTEIN-RELEASING SYSTEM ATP-BINDING PROTEIN LOLD"/>
    <property type="match status" value="1"/>
</dbReference>
<dbReference type="FunFam" id="3.40.50.300:FF:000032">
    <property type="entry name" value="Export ABC transporter ATP-binding protein"/>
    <property type="match status" value="1"/>
</dbReference>
<evidence type="ECO:0000313" key="6">
    <source>
        <dbReference type="EMBL" id="PRR86833.1"/>
    </source>
</evidence>
<feature type="domain" description="ABC transporter" evidence="5">
    <location>
        <begin position="7"/>
        <end position="233"/>
    </location>
</feature>
<dbReference type="InterPro" id="IPR017911">
    <property type="entry name" value="MacB-like_ATP-bd"/>
</dbReference>
<dbReference type="Gene3D" id="3.40.50.300">
    <property type="entry name" value="P-loop containing nucleotide triphosphate hydrolases"/>
    <property type="match status" value="1"/>
</dbReference>
<dbReference type="RefSeq" id="WP_106007821.1">
    <property type="nucleotide sequence ID" value="NZ_PVXP01000002.1"/>
</dbReference>
<dbReference type="AlphaFoldDB" id="A0A2T0BSI7"/>
<dbReference type="PANTHER" id="PTHR42798:SF7">
    <property type="entry name" value="ALPHA-D-RIBOSE 1-METHYLPHOSPHONATE 5-TRIPHOSPHATE SYNTHASE SUBUNIT PHNL"/>
    <property type="match status" value="1"/>
</dbReference>
<organism evidence="6 7">
    <name type="scientific">Clostridium luticellarii</name>
    <dbReference type="NCBI Taxonomy" id="1691940"/>
    <lineage>
        <taxon>Bacteria</taxon>
        <taxon>Bacillati</taxon>
        <taxon>Bacillota</taxon>
        <taxon>Clostridia</taxon>
        <taxon>Eubacteriales</taxon>
        <taxon>Clostridiaceae</taxon>
        <taxon>Clostridium</taxon>
    </lineage>
</organism>
<dbReference type="EMBL" id="PVXP01000002">
    <property type="protein sequence ID" value="PRR86833.1"/>
    <property type="molecule type" value="Genomic_DNA"/>
</dbReference>
<dbReference type="InterPro" id="IPR003439">
    <property type="entry name" value="ABC_transporter-like_ATP-bd"/>
</dbReference>
<reference evidence="6 7" key="1">
    <citation type="submission" date="2018-03" db="EMBL/GenBank/DDBJ databases">
        <title>Genome sequence of Clostridium luticellarii DSM 29923.</title>
        <authorList>
            <person name="Poehlein A."/>
            <person name="Daniel R."/>
        </authorList>
    </citation>
    <scope>NUCLEOTIDE SEQUENCE [LARGE SCALE GENOMIC DNA]</scope>
    <source>
        <strain evidence="6 7">DSM 29923</strain>
    </source>
</reference>
<dbReference type="PROSITE" id="PS50893">
    <property type="entry name" value="ABC_TRANSPORTER_2"/>
    <property type="match status" value="1"/>
</dbReference>
<dbReference type="Proteomes" id="UP000237798">
    <property type="component" value="Unassembled WGS sequence"/>
</dbReference>
<dbReference type="OrthoDB" id="9802264at2"/>
<dbReference type="GO" id="GO:0098796">
    <property type="term" value="C:membrane protein complex"/>
    <property type="evidence" value="ECO:0007669"/>
    <property type="project" value="UniProtKB-ARBA"/>
</dbReference>